<dbReference type="Gene3D" id="2.130.10.10">
    <property type="entry name" value="YVTN repeat-like/Quinoprotein amine dehydrogenase"/>
    <property type="match status" value="1"/>
</dbReference>
<dbReference type="NCBIfam" id="NF045728">
    <property type="entry name" value="glycosyl_F510_1955"/>
    <property type="match status" value="1"/>
</dbReference>
<dbReference type="RefSeq" id="WP_367780642.1">
    <property type="nucleotide sequence ID" value="NZ_JBFMIA010000025.1"/>
</dbReference>
<dbReference type="InterPro" id="IPR054817">
    <property type="entry name" value="Glycosyl_F510_1955-like"/>
</dbReference>
<keyword evidence="3" id="KW-1185">Reference proteome</keyword>
<dbReference type="InterPro" id="IPR015943">
    <property type="entry name" value="WD40/YVTN_repeat-like_dom_sf"/>
</dbReference>
<feature type="signal peptide" evidence="1">
    <location>
        <begin position="1"/>
        <end position="23"/>
    </location>
</feature>
<evidence type="ECO:0000313" key="2">
    <source>
        <dbReference type="EMBL" id="MEW9503153.1"/>
    </source>
</evidence>
<protein>
    <submittedName>
        <fullName evidence="2">F510_1955 family glycosylhydrolase</fullName>
    </submittedName>
</protein>
<name>A0ABV3Q8R1_9BACL</name>
<evidence type="ECO:0000256" key="1">
    <source>
        <dbReference type="SAM" id="SignalP"/>
    </source>
</evidence>
<dbReference type="Proteomes" id="UP001556040">
    <property type="component" value="Unassembled WGS sequence"/>
</dbReference>
<sequence length="327" mass="36081">MKDLKKYLVIAALGMIIVLSACSQDEEDTADNQNVNEQQPSGVTGESIAADDFFEPFDGKIDHIHGLGYAGDQGVPFFAAHDGLKVYENGKWYKTKKENNDYMGFNVTADGFYTSGHPGTDSQLPNPFGIKKSTDNGQTLENLALEGEVDFHLMGVGYEEPTIFVMNPQKSATMEADKFYVSENDAENWKEAAANGLEDDLLSISVHPEDGNIIAAAGQNGIYLSYDQGENFELITSGMQGTAVFFTKDALIYGAYDGNPSLIRHPLSDKSEEEIPLPEMDQDGVLYFAQHPKDEKEMTFTSFNGNIYQTKDNAENWDLLVETGEIK</sequence>
<dbReference type="SUPFAM" id="SSF110296">
    <property type="entry name" value="Oligoxyloglucan reducing end-specific cellobiohydrolase"/>
    <property type="match status" value="1"/>
</dbReference>
<comment type="caution">
    <text evidence="2">The sequence shown here is derived from an EMBL/GenBank/DDBJ whole genome shotgun (WGS) entry which is preliminary data.</text>
</comment>
<dbReference type="EMBL" id="JBFMIA010000025">
    <property type="protein sequence ID" value="MEW9503153.1"/>
    <property type="molecule type" value="Genomic_DNA"/>
</dbReference>
<keyword evidence="1" id="KW-0732">Signal</keyword>
<feature type="chain" id="PRO_5045964867" evidence="1">
    <location>
        <begin position="24"/>
        <end position="327"/>
    </location>
</feature>
<evidence type="ECO:0000313" key="3">
    <source>
        <dbReference type="Proteomes" id="UP001556040"/>
    </source>
</evidence>
<gene>
    <name evidence="2" type="ORF">AB1471_15345</name>
</gene>
<reference evidence="2 3" key="1">
    <citation type="journal article" date="1979" name="Int. J. Syst. Evol. Microbiol.">
        <title>Bacillus globisporus subsp. marinus subsp. nov.</title>
        <authorList>
            <person name="Liu H."/>
        </authorList>
    </citation>
    <scope>NUCLEOTIDE SEQUENCE [LARGE SCALE GENOMIC DNA]</scope>
    <source>
        <strain evidence="2 3">DSM 1297</strain>
    </source>
</reference>
<dbReference type="PROSITE" id="PS51257">
    <property type="entry name" value="PROKAR_LIPOPROTEIN"/>
    <property type="match status" value="1"/>
</dbReference>
<proteinExistence type="predicted"/>
<accession>A0ABV3Q8R1</accession>
<organism evidence="2 3">
    <name type="scientific">Jeotgalibacillus marinus</name>
    <dbReference type="NCBI Taxonomy" id="86667"/>
    <lineage>
        <taxon>Bacteria</taxon>
        <taxon>Bacillati</taxon>
        <taxon>Bacillota</taxon>
        <taxon>Bacilli</taxon>
        <taxon>Bacillales</taxon>
        <taxon>Caryophanaceae</taxon>
        <taxon>Jeotgalibacillus</taxon>
    </lineage>
</organism>